<feature type="coiled-coil region" evidence="1">
    <location>
        <begin position="34"/>
        <end position="61"/>
    </location>
</feature>
<dbReference type="Gene3D" id="3.90.1720.30">
    <property type="entry name" value="PPPDE domains"/>
    <property type="match status" value="1"/>
</dbReference>
<dbReference type="VEuPathDB" id="ToxoDB:CSUI_002765"/>
<name>A0A2C6L6U4_9APIC</name>
<dbReference type="GeneID" id="94426175"/>
<keyword evidence="4" id="KW-1185">Reference proteome</keyword>
<sequence>PPCVFFFFLFGRNCLNFANQLCLLLGVGSLPSWLLRLQQQASHLQKTVQQAARRLQEFDETTGISAVATAAATAAMAAARVFGGLLIQPSQPSLMTGGGEATSVGSRIDRAFTSGMSFLSGGLGAFADGVAEGLAGILDDPQEEEEEVASSPYPEGREREGGVEVTEEEQEEERRKEEERKEEEDHARFHQHDDSHLRSERQEALLSSSPFSPSPSDFSSSSSSSDPFIEDLSKRHFKEEGEEQKEVLDNLKIHEGLR</sequence>
<feature type="compositionally biased region" description="Low complexity" evidence="2">
    <location>
        <begin position="207"/>
        <end position="227"/>
    </location>
</feature>
<accession>A0A2C6L6U4</accession>
<gene>
    <name evidence="3" type="ORF">CSUI_002765</name>
</gene>
<feature type="compositionally biased region" description="Basic and acidic residues" evidence="2">
    <location>
        <begin position="172"/>
        <end position="203"/>
    </location>
</feature>
<feature type="non-terminal residue" evidence="3">
    <location>
        <position position="1"/>
    </location>
</feature>
<feature type="compositionally biased region" description="Basic and acidic residues" evidence="2">
    <location>
        <begin position="231"/>
        <end position="258"/>
    </location>
</feature>
<dbReference type="RefSeq" id="XP_067925064.1">
    <property type="nucleotide sequence ID" value="XM_068062964.1"/>
</dbReference>
<comment type="caution">
    <text evidence="3">The sequence shown here is derived from an EMBL/GenBank/DDBJ whole genome shotgun (WGS) entry which is preliminary data.</text>
</comment>
<dbReference type="AlphaFoldDB" id="A0A2C6L6U4"/>
<feature type="region of interest" description="Disordered" evidence="2">
    <location>
        <begin position="138"/>
        <end position="258"/>
    </location>
</feature>
<dbReference type="EMBL" id="MIGC01001152">
    <property type="protein sequence ID" value="PHJ23388.1"/>
    <property type="molecule type" value="Genomic_DNA"/>
</dbReference>
<evidence type="ECO:0000256" key="1">
    <source>
        <dbReference type="SAM" id="Coils"/>
    </source>
</evidence>
<dbReference type="Proteomes" id="UP000221165">
    <property type="component" value="Unassembled WGS sequence"/>
</dbReference>
<evidence type="ECO:0000313" key="4">
    <source>
        <dbReference type="Proteomes" id="UP000221165"/>
    </source>
</evidence>
<keyword evidence="1" id="KW-0175">Coiled coil</keyword>
<dbReference type="OrthoDB" id="348529at2759"/>
<proteinExistence type="predicted"/>
<evidence type="ECO:0000256" key="2">
    <source>
        <dbReference type="SAM" id="MobiDB-lite"/>
    </source>
</evidence>
<organism evidence="3 4">
    <name type="scientific">Cystoisospora suis</name>
    <dbReference type="NCBI Taxonomy" id="483139"/>
    <lineage>
        <taxon>Eukaryota</taxon>
        <taxon>Sar</taxon>
        <taxon>Alveolata</taxon>
        <taxon>Apicomplexa</taxon>
        <taxon>Conoidasida</taxon>
        <taxon>Coccidia</taxon>
        <taxon>Eucoccidiorida</taxon>
        <taxon>Eimeriorina</taxon>
        <taxon>Sarcocystidae</taxon>
        <taxon>Cystoisospora</taxon>
    </lineage>
</organism>
<protein>
    <submittedName>
        <fullName evidence="3">Pppde peptidase domain protein</fullName>
    </submittedName>
</protein>
<reference evidence="3 4" key="1">
    <citation type="journal article" date="2017" name="Int. J. Parasitol.">
        <title>The genome of the protozoan parasite Cystoisospora suis and a reverse vaccinology approach to identify vaccine candidates.</title>
        <authorList>
            <person name="Palmieri N."/>
            <person name="Shrestha A."/>
            <person name="Ruttkowski B."/>
            <person name="Beck T."/>
            <person name="Vogl C."/>
            <person name="Tomley F."/>
            <person name="Blake D.P."/>
            <person name="Joachim A."/>
        </authorList>
    </citation>
    <scope>NUCLEOTIDE SEQUENCE [LARGE SCALE GENOMIC DNA]</scope>
    <source>
        <strain evidence="3 4">Wien I</strain>
    </source>
</reference>
<dbReference type="InterPro" id="IPR042266">
    <property type="entry name" value="PPPDE_sf"/>
</dbReference>
<evidence type="ECO:0000313" key="3">
    <source>
        <dbReference type="EMBL" id="PHJ23388.1"/>
    </source>
</evidence>